<dbReference type="Pfam" id="PF00264">
    <property type="entry name" value="Tyrosinase"/>
    <property type="match status" value="1"/>
</dbReference>
<proteinExistence type="predicted"/>
<feature type="domain" description="Tyrosinase copper-binding" evidence="3">
    <location>
        <begin position="153"/>
        <end position="170"/>
    </location>
</feature>
<sequence>MAGSVALFTLLLFHLAVEARSQDSQTEFCDTAPDDGLRFWCLQLRQMDRMARRLDNGSVIPSLKRTFNTPAQTIYECFDLRCVCGFMGGNMGSGRCVLRNGAVLGQAFRREYRVLSDAERNRFHSAMWAIKNSGVYDYFARIHSRFAIATGAHAGPAFMPWHREYLKRVEFALRTVDASVAIPYWDSTLDSRLPTPSHSVMFSSELMGGSRAGEVRDGAFRGWMLENRTRVIRRAVGAQSAPMNVSTFFTYVNSPNIQQILSSPAAQNGCPIPPSWRSLELSHGSPHLFVGEDMVLTASSANDPIFFLHHSFVDFIWELWRQGVQPRQFRENDYPRDNIQCSSRAHFAFAPMLPFTPMLNIDGLSNEYTGFL</sequence>
<gene>
    <name evidence="5" type="ORF">SVUK_LOCUS2870</name>
</gene>
<dbReference type="InterPro" id="IPR050316">
    <property type="entry name" value="Tyrosinase/Hemocyanin"/>
</dbReference>
<dbReference type="PROSITE" id="PS00498">
    <property type="entry name" value="TYROSINASE_2"/>
    <property type="match status" value="1"/>
</dbReference>
<evidence type="ECO:0000313" key="6">
    <source>
        <dbReference type="Proteomes" id="UP000270094"/>
    </source>
</evidence>
<name>A0A3P7KK18_STRVU</name>
<feature type="signal peptide" evidence="2">
    <location>
        <begin position="1"/>
        <end position="21"/>
    </location>
</feature>
<evidence type="ECO:0000313" key="5">
    <source>
        <dbReference type="EMBL" id="VDM67872.1"/>
    </source>
</evidence>
<reference evidence="5 6" key="1">
    <citation type="submission" date="2018-11" db="EMBL/GenBank/DDBJ databases">
        <authorList>
            <consortium name="Pathogen Informatics"/>
        </authorList>
    </citation>
    <scope>NUCLEOTIDE SEQUENCE [LARGE SCALE GENOMIC DNA]</scope>
</reference>
<dbReference type="InterPro" id="IPR008922">
    <property type="entry name" value="Di-copper_centre_dom_sf"/>
</dbReference>
<evidence type="ECO:0000259" key="4">
    <source>
        <dbReference type="PROSITE" id="PS00498"/>
    </source>
</evidence>
<dbReference type="InterPro" id="IPR002227">
    <property type="entry name" value="Tyrosinase_Cu-bd"/>
</dbReference>
<organism evidence="5 6">
    <name type="scientific">Strongylus vulgaris</name>
    <name type="common">Blood worm</name>
    <dbReference type="NCBI Taxonomy" id="40348"/>
    <lineage>
        <taxon>Eukaryota</taxon>
        <taxon>Metazoa</taxon>
        <taxon>Ecdysozoa</taxon>
        <taxon>Nematoda</taxon>
        <taxon>Chromadorea</taxon>
        <taxon>Rhabditida</taxon>
        <taxon>Rhabditina</taxon>
        <taxon>Rhabditomorpha</taxon>
        <taxon>Strongyloidea</taxon>
        <taxon>Strongylidae</taxon>
        <taxon>Strongylus</taxon>
    </lineage>
</organism>
<dbReference type="SUPFAM" id="SSF48056">
    <property type="entry name" value="Di-copper centre-containing domain"/>
    <property type="match status" value="1"/>
</dbReference>
<dbReference type="OrthoDB" id="6132182at2759"/>
<feature type="chain" id="PRO_5017945689" description="Tyrosinase copper-binding domain-containing protein" evidence="2">
    <location>
        <begin position="22"/>
        <end position="372"/>
    </location>
</feature>
<dbReference type="PANTHER" id="PTHR11474">
    <property type="entry name" value="TYROSINASE FAMILY MEMBER"/>
    <property type="match status" value="1"/>
</dbReference>
<dbReference type="PROSITE" id="PS00497">
    <property type="entry name" value="TYROSINASE_1"/>
    <property type="match status" value="1"/>
</dbReference>
<feature type="non-terminal residue" evidence="5">
    <location>
        <position position="372"/>
    </location>
</feature>
<keyword evidence="6" id="KW-1185">Reference proteome</keyword>
<dbReference type="Proteomes" id="UP000270094">
    <property type="component" value="Unassembled WGS sequence"/>
</dbReference>
<dbReference type="GO" id="GO:0046872">
    <property type="term" value="F:metal ion binding"/>
    <property type="evidence" value="ECO:0007669"/>
    <property type="project" value="UniProtKB-KW"/>
</dbReference>
<evidence type="ECO:0000256" key="2">
    <source>
        <dbReference type="SAM" id="SignalP"/>
    </source>
</evidence>
<dbReference type="PANTHER" id="PTHR11474:SF21">
    <property type="entry name" value="SHKT DOMAIN-CONTAINING PROTEIN"/>
    <property type="match status" value="1"/>
</dbReference>
<accession>A0A3P7KK18</accession>
<protein>
    <recommendedName>
        <fullName evidence="3 4">Tyrosinase copper-binding domain-containing protein</fullName>
    </recommendedName>
</protein>
<dbReference type="GO" id="GO:0016491">
    <property type="term" value="F:oxidoreductase activity"/>
    <property type="evidence" value="ECO:0007669"/>
    <property type="project" value="InterPro"/>
</dbReference>
<dbReference type="Gene3D" id="1.10.1280.10">
    <property type="entry name" value="Di-copper center containing domain from catechol oxidase"/>
    <property type="match status" value="1"/>
</dbReference>
<evidence type="ECO:0000256" key="1">
    <source>
        <dbReference type="ARBA" id="ARBA00022723"/>
    </source>
</evidence>
<keyword evidence="1" id="KW-0479">Metal-binding</keyword>
<dbReference type="PRINTS" id="PR00092">
    <property type="entry name" value="TYROSINASE"/>
</dbReference>
<dbReference type="AlphaFoldDB" id="A0A3P7KK18"/>
<feature type="domain" description="Tyrosinase copper-binding" evidence="4">
    <location>
        <begin position="303"/>
        <end position="314"/>
    </location>
</feature>
<dbReference type="EMBL" id="UYYB01006826">
    <property type="protein sequence ID" value="VDM67872.1"/>
    <property type="molecule type" value="Genomic_DNA"/>
</dbReference>
<evidence type="ECO:0000259" key="3">
    <source>
        <dbReference type="PROSITE" id="PS00497"/>
    </source>
</evidence>
<keyword evidence="2" id="KW-0732">Signal</keyword>